<dbReference type="SUPFAM" id="SSF81296">
    <property type="entry name" value="E set domains"/>
    <property type="match status" value="1"/>
</dbReference>
<evidence type="ECO:0000256" key="4">
    <source>
        <dbReference type="SAM" id="SignalP"/>
    </source>
</evidence>
<feature type="chain" id="PRO_5035888982" evidence="4">
    <location>
        <begin position="22"/>
        <end position="152"/>
    </location>
</feature>
<dbReference type="InterPro" id="IPR039670">
    <property type="entry name" value="NPC2-like"/>
</dbReference>
<dbReference type="GO" id="GO:0015918">
    <property type="term" value="P:sterol transport"/>
    <property type="evidence" value="ECO:0007669"/>
    <property type="project" value="InterPro"/>
</dbReference>
<comment type="similarity">
    <text evidence="2">Belongs to the NPC2 family.</text>
</comment>
<dbReference type="SMART" id="SM00737">
    <property type="entry name" value="ML"/>
    <property type="match status" value="1"/>
</dbReference>
<evidence type="ECO:0000313" key="7">
    <source>
        <dbReference type="Proteomes" id="UP000286415"/>
    </source>
</evidence>
<feature type="domain" description="MD-2-related lipid-recognition" evidence="5">
    <location>
        <begin position="24"/>
        <end position="146"/>
    </location>
</feature>
<dbReference type="PANTHER" id="PTHR11306">
    <property type="entry name" value="NIEMANN PICK TYPE C2 PROTEIN NPC2-RELATED"/>
    <property type="match status" value="1"/>
</dbReference>
<comment type="subcellular location">
    <subcellularLocation>
        <location evidence="1">Secreted</location>
    </subcellularLocation>
</comment>
<protein>
    <submittedName>
        <fullName evidence="6">Phosphatidylglycerol/phosphatidylinositol transfer protein</fullName>
    </submittedName>
</protein>
<keyword evidence="7" id="KW-1185">Reference proteome</keyword>
<evidence type="ECO:0000256" key="3">
    <source>
        <dbReference type="ARBA" id="ARBA00022525"/>
    </source>
</evidence>
<evidence type="ECO:0000256" key="2">
    <source>
        <dbReference type="ARBA" id="ARBA00006370"/>
    </source>
</evidence>
<sequence length="152" mass="16641">MKSFNLILCSLILFTSDFGDAVSFRDCGSTNVVVTEVDISPCDGEPCKLVKGTSVTLRIRFRGLARIIPGGERFEGSIDGEPATISFPPNGVCSRLNPPCPIQPGQSYTYHYSGVVPEELRNGLLYVEWKLLNANVQSFLCVEILVRIAETP</sequence>
<comment type="caution">
    <text evidence="6">The sequence shown here is derived from an EMBL/GenBank/DDBJ whole genome shotgun (WGS) entry which is preliminary data.</text>
</comment>
<name>A0A8T1MYQ4_CLOSI</name>
<evidence type="ECO:0000259" key="5">
    <source>
        <dbReference type="SMART" id="SM00737"/>
    </source>
</evidence>
<proteinExistence type="inferred from homology"/>
<dbReference type="Pfam" id="PF02221">
    <property type="entry name" value="E1_DerP2_DerF2"/>
    <property type="match status" value="1"/>
</dbReference>
<dbReference type="OrthoDB" id="6489092at2759"/>
<reference evidence="6 7" key="2">
    <citation type="journal article" date="2021" name="Genomics">
        <title>High-quality reference genome for Clonorchis sinensis.</title>
        <authorList>
            <person name="Young N.D."/>
            <person name="Stroehlein A.J."/>
            <person name="Kinkar L."/>
            <person name="Wang T."/>
            <person name="Sohn W.M."/>
            <person name="Chang B.C.H."/>
            <person name="Kaur P."/>
            <person name="Weisz D."/>
            <person name="Dudchenko O."/>
            <person name="Aiden E.L."/>
            <person name="Korhonen P.K."/>
            <person name="Gasser R.B."/>
        </authorList>
    </citation>
    <scope>NUCLEOTIDE SEQUENCE [LARGE SCALE GENOMIC DNA]</scope>
    <source>
        <strain evidence="6">Cs-k2</strain>
    </source>
</reference>
<evidence type="ECO:0000256" key="1">
    <source>
        <dbReference type="ARBA" id="ARBA00004613"/>
    </source>
</evidence>
<reference evidence="6 7" key="1">
    <citation type="journal article" date="2018" name="Biotechnol. Adv.">
        <title>Improved genomic resources and new bioinformatic workflow for the carcinogenic parasite Clonorchis sinensis: Biotechnological implications.</title>
        <authorList>
            <person name="Wang D."/>
            <person name="Korhonen P.K."/>
            <person name="Gasser R.B."/>
            <person name="Young N.D."/>
        </authorList>
    </citation>
    <scope>NUCLEOTIDE SEQUENCE [LARGE SCALE GENOMIC DNA]</scope>
    <source>
        <strain evidence="6">Cs-k2</strain>
    </source>
</reference>
<keyword evidence="4" id="KW-0732">Signal</keyword>
<dbReference type="InterPro" id="IPR003172">
    <property type="entry name" value="ML_dom"/>
</dbReference>
<dbReference type="InterPro" id="IPR014756">
    <property type="entry name" value="Ig_E-set"/>
</dbReference>
<dbReference type="Gene3D" id="2.60.40.770">
    <property type="match status" value="1"/>
</dbReference>
<dbReference type="FunFam" id="2.60.40.770:FF:000001">
    <property type="entry name" value="NPC intracellular cholesterol transporter 2"/>
    <property type="match status" value="1"/>
</dbReference>
<keyword evidence="3" id="KW-0964">Secreted</keyword>
<evidence type="ECO:0000313" key="6">
    <source>
        <dbReference type="EMBL" id="KAG5454507.1"/>
    </source>
</evidence>
<gene>
    <name evidence="6" type="ORF">CSKR_111527</name>
</gene>
<dbReference type="EMBL" id="NIRI02000005">
    <property type="protein sequence ID" value="KAG5454507.1"/>
    <property type="molecule type" value="Genomic_DNA"/>
</dbReference>
<dbReference type="GO" id="GO:0032934">
    <property type="term" value="F:sterol binding"/>
    <property type="evidence" value="ECO:0007669"/>
    <property type="project" value="InterPro"/>
</dbReference>
<organism evidence="6 7">
    <name type="scientific">Clonorchis sinensis</name>
    <name type="common">Chinese liver fluke</name>
    <dbReference type="NCBI Taxonomy" id="79923"/>
    <lineage>
        <taxon>Eukaryota</taxon>
        <taxon>Metazoa</taxon>
        <taxon>Spiralia</taxon>
        <taxon>Lophotrochozoa</taxon>
        <taxon>Platyhelminthes</taxon>
        <taxon>Trematoda</taxon>
        <taxon>Digenea</taxon>
        <taxon>Opisthorchiida</taxon>
        <taxon>Opisthorchiata</taxon>
        <taxon>Opisthorchiidae</taxon>
        <taxon>Clonorchis</taxon>
    </lineage>
</organism>
<dbReference type="PANTHER" id="PTHR11306:SF68">
    <property type="entry name" value="NPC INTRACELLULAR CHOLESTEROL TRANSPORTER 2"/>
    <property type="match status" value="1"/>
</dbReference>
<dbReference type="Proteomes" id="UP000286415">
    <property type="component" value="Unassembled WGS sequence"/>
</dbReference>
<dbReference type="AlphaFoldDB" id="A0A8T1MYQ4"/>
<feature type="signal peptide" evidence="4">
    <location>
        <begin position="1"/>
        <end position="21"/>
    </location>
</feature>
<dbReference type="GO" id="GO:0005576">
    <property type="term" value="C:extracellular region"/>
    <property type="evidence" value="ECO:0007669"/>
    <property type="project" value="UniProtKB-SubCell"/>
</dbReference>
<accession>A0A8T1MYQ4</accession>